<dbReference type="Proteomes" id="UP000307602">
    <property type="component" value="Unassembled WGS sequence"/>
</dbReference>
<protein>
    <recommendedName>
        <fullName evidence="3">T9SS type A sorting domain-containing protein</fullName>
    </recommendedName>
</protein>
<evidence type="ECO:0000313" key="1">
    <source>
        <dbReference type="EMBL" id="TGV03725.1"/>
    </source>
</evidence>
<evidence type="ECO:0008006" key="3">
    <source>
        <dbReference type="Google" id="ProtNLM"/>
    </source>
</evidence>
<organism evidence="1 2">
    <name type="scientific">Flavivirga rizhaonensis</name>
    <dbReference type="NCBI Taxonomy" id="2559571"/>
    <lineage>
        <taxon>Bacteria</taxon>
        <taxon>Pseudomonadati</taxon>
        <taxon>Bacteroidota</taxon>
        <taxon>Flavobacteriia</taxon>
        <taxon>Flavobacteriales</taxon>
        <taxon>Flavobacteriaceae</taxon>
        <taxon>Flavivirga</taxon>
    </lineage>
</organism>
<keyword evidence="2" id="KW-1185">Reference proteome</keyword>
<comment type="caution">
    <text evidence="1">The sequence shown here is derived from an EMBL/GenBank/DDBJ whole genome shotgun (WGS) entry which is preliminary data.</text>
</comment>
<proteinExistence type="predicted"/>
<name>A0A4S1E0A9_9FLAO</name>
<dbReference type="RefSeq" id="WP_135876025.1">
    <property type="nucleotide sequence ID" value="NZ_SRSO01000005.1"/>
</dbReference>
<dbReference type="EMBL" id="SRSO01000005">
    <property type="protein sequence ID" value="TGV03725.1"/>
    <property type="molecule type" value="Genomic_DNA"/>
</dbReference>
<gene>
    <name evidence="1" type="ORF">EM932_04750</name>
</gene>
<reference evidence="1 2" key="1">
    <citation type="submission" date="2019-04" db="EMBL/GenBank/DDBJ databases">
        <authorList>
            <person name="Liu A."/>
        </authorList>
    </citation>
    <scope>NUCLEOTIDE SEQUENCE [LARGE SCALE GENOMIC DNA]</scope>
    <source>
        <strain evidence="1 2">RZ03</strain>
    </source>
</reference>
<sequence length="102" mass="11691">MKNLFCLLLVFQIYNVSFSQEKTNNNIIEAGKPKADIFKFHPNPTDNELFVIGTNKIKNIEIIDVLGNTVASYFFNKSIIKIDVSQVKNENNKVETKKLIIQ</sequence>
<dbReference type="AlphaFoldDB" id="A0A4S1E0A9"/>
<accession>A0A4S1E0A9</accession>
<dbReference type="OrthoDB" id="1447704at2"/>
<evidence type="ECO:0000313" key="2">
    <source>
        <dbReference type="Proteomes" id="UP000307602"/>
    </source>
</evidence>